<feature type="transmembrane region" description="Helical" evidence="2">
    <location>
        <begin position="188"/>
        <end position="219"/>
    </location>
</feature>
<accession>A0ABN9VWK4</accession>
<keyword evidence="2" id="KW-0812">Transmembrane</keyword>
<evidence type="ECO:0000256" key="1">
    <source>
        <dbReference type="SAM" id="MobiDB-lite"/>
    </source>
</evidence>
<keyword evidence="2" id="KW-1133">Transmembrane helix</keyword>
<evidence type="ECO:0000313" key="5">
    <source>
        <dbReference type="Proteomes" id="UP001189429"/>
    </source>
</evidence>
<evidence type="ECO:0008006" key="6">
    <source>
        <dbReference type="Google" id="ProtNLM"/>
    </source>
</evidence>
<feature type="compositionally biased region" description="Low complexity" evidence="1">
    <location>
        <begin position="293"/>
        <end position="315"/>
    </location>
</feature>
<evidence type="ECO:0000256" key="2">
    <source>
        <dbReference type="SAM" id="Phobius"/>
    </source>
</evidence>
<feature type="transmembrane region" description="Helical" evidence="2">
    <location>
        <begin position="110"/>
        <end position="134"/>
    </location>
</feature>
<dbReference type="Proteomes" id="UP001189429">
    <property type="component" value="Unassembled WGS sequence"/>
</dbReference>
<organism evidence="4 5">
    <name type="scientific">Prorocentrum cordatum</name>
    <dbReference type="NCBI Taxonomy" id="2364126"/>
    <lineage>
        <taxon>Eukaryota</taxon>
        <taxon>Sar</taxon>
        <taxon>Alveolata</taxon>
        <taxon>Dinophyceae</taxon>
        <taxon>Prorocentrales</taxon>
        <taxon>Prorocentraceae</taxon>
        <taxon>Prorocentrum</taxon>
    </lineage>
</organism>
<reference evidence="4" key="1">
    <citation type="submission" date="2023-10" db="EMBL/GenBank/DDBJ databases">
        <authorList>
            <person name="Chen Y."/>
            <person name="Shah S."/>
            <person name="Dougan E. K."/>
            <person name="Thang M."/>
            <person name="Chan C."/>
        </authorList>
    </citation>
    <scope>NUCLEOTIDE SEQUENCE [LARGE SCALE GENOMIC DNA]</scope>
</reference>
<dbReference type="EMBL" id="CAUYUJ010017796">
    <property type="protein sequence ID" value="CAK0877990.1"/>
    <property type="molecule type" value="Genomic_DNA"/>
</dbReference>
<name>A0ABN9VWK4_9DINO</name>
<keyword evidence="5" id="KW-1185">Reference proteome</keyword>
<evidence type="ECO:0000313" key="4">
    <source>
        <dbReference type="EMBL" id="CAK0877993.1"/>
    </source>
</evidence>
<comment type="caution">
    <text evidence="4">The sequence shown here is derived from an EMBL/GenBank/DDBJ whole genome shotgun (WGS) entry which is preliminary data.</text>
</comment>
<evidence type="ECO:0000313" key="3">
    <source>
        <dbReference type="EMBL" id="CAK0877990.1"/>
    </source>
</evidence>
<feature type="region of interest" description="Disordered" evidence="1">
    <location>
        <begin position="282"/>
        <end position="345"/>
    </location>
</feature>
<sequence length="345" mass="36892">MGEKTFQIMGALSCVVMAASAAVFCLPMHRLSFFTGGFIRAARIETHLLTVEFQEDGSGFCKAINYLRPGTCSDGSFSLEEVQQRFCAPVVATAYPQGCHGFQNAFRLGIGLAVSLVLNTVGLVCVLFALHSYIYGQSHKRSYRSLALIALVVSTLQLGAAVSMYGLFVFRHLDEMKARGASGMVTKFVFAASEGIGASFGFFACASIIFLQLFMLAIWQYTKTSQEQSDEEIREKKLFAAGLEAHAGYGGVPAAAPPAQPWPQAEQVLYVPGGAAPQQWDQPPTGFGGAAGAGPAQAWPQAGGPAPQQWDQPAGLLAPSTYESQPLEMRRGQTYMPDVPPSNAV</sequence>
<feature type="transmembrane region" description="Helical" evidence="2">
    <location>
        <begin position="146"/>
        <end position="168"/>
    </location>
</feature>
<protein>
    <recommendedName>
        <fullName evidence="6">Protein S-acyltransferase</fullName>
    </recommendedName>
</protein>
<gene>
    <name evidence="3" type="ORF">PCOR1329_LOCUS61883</name>
    <name evidence="4" type="ORF">PCOR1329_LOCUS61886</name>
</gene>
<keyword evidence="2" id="KW-0472">Membrane</keyword>
<dbReference type="EMBL" id="CAUYUJ010017796">
    <property type="protein sequence ID" value="CAK0877993.1"/>
    <property type="molecule type" value="Genomic_DNA"/>
</dbReference>
<proteinExistence type="predicted"/>